<dbReference type="Pfam" id="PF04098">
    <property type="entry name" value="Rad52_Rad22"/>
    <property type="match status" value="1"/>
</dbReference>
<comment type="similarity">
    <text evidence="1">Belongs to the RAD52 family.</text>
</comment>
<protein>
    <recommendedName>
        <fullName evidence="8">DNA repair protein RAD52 homolog</fullName>
    </recommendedName>
</protein>
<evidence type="ECO:0000256" key="2">
    <source>
        <dbReference type="ARBA" id="ARBA00022763"/>
    </source>
</evidence>
<keyword evidence="4" id="KW-0234">DNA repair</keyword>
<sequence>MSCIKFPSTSNDVTKTSNKEDANGYFSVNSQLIDTANNVFGNNNWSHSITNQTVDFVDYVAGKYYAGCATTVRVQLENGIFHESMGYSHLEGSSKGSTLQKVRLDSFNTALKQVFLCFGIESVKKLKCSIPVRTISPVPKEEVIPKTITQKERSISPVVPPVITKNTEVFDEAISMSQTDALMDIVDLDQFDKSPKQSSTNNTGKDFAKTSVFKPIAPTGVLAVKDKNSNIVDSKKIDGVKSSLPISSNSQHADKSAPGLKKENKEIPKPVVHTAMTEEEMRLERKRKQREMQEEFKRKQESKKMHVNSGSKPTPNPRY</sequence>
<evidence type="ECO:0000256" key="3">
    <source>
        <dbReference type="ARBA" id="ARBA00023172"/>
    </source>
</evidence>
<dbReference type="GO" id="GO:0005634">
    <property type="term" value="C:nucleus"/>
    <property type="evidence" value="ECO:0007669"/>
    <property type="project" value="TreeGrafter"/>
</dbReference>
<dbReference type="Proteomes" id="UP000215335">
    <property type="component" value="Unassembled WGS sequence"/>
</dbReference>
<dbReference type="GO" id="GO:0000724">
    <property type="term" value="P:double-strand break repair via homologous recombination"/>
    <property type="evidence" value="ECO:0007669"/>
    <property type="project" value="TreeGrafter"/>
</dbReference>
<dbReference type="STRING" id="543379.A0A232F1U0"/>
<dbReference type="OrthoDB" id="206565at2759"/>
<dbReference type="PANTHER" id="PTHR12132">
    <property type="entry name" value="DNA REPAIR AND RECOMBINATION PROTEIN RAD52, RAD59"/>
    <property type="match status" value="1"/>
</dbReference>
<evidence type="ECO:0000256" key="1">
    <source>
        <dbReference type="ARBA" id="ARBA00006638"/>
    </source>
</evidence>
<dbReference type="EMBL" id="NNAY01001276">
    <property type="protein sequence ID" value="OXU24522.1"/>
    <property type="molecule type" value="Genomic_DNA"/>
</dbReference>
<dbReference type="InterPro" id="IPR042525">
    <property type="entry name" value="Rad52_Rad59_Rad22_sf"/>
</dbReference>
<keyword evidence="2" id="KW-0227">DNA damage</keyword>
<evidence type="ECO:0000313" key="6">
    <source>
        <dbReference type="EMBL" id="OXU24522.1"/>
    </source>
</evidence>
<gene>
    <name evidence="6" type="ORF">TSAR_013428</name>
</gene>
<dbReference type="Gene3D" id="3.30.390.80">
    <property type="entry name" value="DNA repair protein Rad52/59/22"/>
    <property type="match status" value="1"/>
</dbReference>
<dbReference type="InterPro" id="IPR041247">
    <property type="entry name" value="Rad52_fam"/>
</dbReference>
<evidence type="ECO:0000313" key="7">
    <source>
        <dbReference type="Proteomes" id="UP000215335"/>
    </source>
</evidence>
<dbReference type="GO" id="GO:0045002">
    <property type="term" value="P:double-strand break repair via single-strand annealing"/>
    <property type="evidence" value="ECO:0007669"/>
    <property type="project" value="TreeGrafter"/>
</dbReference>
<keyword evidence="3" id="KW-0233">DNA recombination</keyword>
<reference evidence="6 7" key="1">
    <citation type="journal article" date="2017" name="Curr. Biol.">
        <title>The Evolution of Venom by Co-option of Single-Copy Genes.</title>
        <authorList>
            <person name="Martinson E.O."/>
            <person name="Mrinalini"/>
            <person name="Kelkar Y.D."/>
            <person name="Chang C.H."/>
            <person name="Werren J.H."/>
        </authorList>
    </citation>
    <scope>NUCLEOTIDE SEQUENCE [LARGE SCALE GENOMIC DNA]</scope>
    <source>
        <strain evidence="6 7">Alberta</strain>
        <tissue evidence="6">Whole body</tissue>
    </source>
</reference>
<proteinExistence type="inferred from homology"/>
<keyword evidence="7" id="KW-1185">Reference proteome</keyword>
<accession>A0A232F1U0</accession>
<feature type="compositionally biased region" description="Basic and acidic residues" evidence="5">
    <location>
        <begin position="290"/>
        <end position="304"/>
    </location>
</feature>
<evidence type="ECO:0008006" key="8">
    <source>
        <dbReference type="Google" id="ProtNLM"/>
    </source>
</evidence>
<dbReference type="PANTHER" id="PTHR12132:SF1">
    <property type="entry name" value="DNA REPAIR PROTEIN RAD52 HOMOLOG"/>
    <property type="match status" value="1"/>
</dbReference>
<feature type="region of interest" description="Disordered" evidence="5">
    <location>
        <begin position="241"/>
        <end position="319"/>
    </location>
</feature>
<dbReference type="GO" id="GO:0006312">
    <property type="term" value="P:mitotic recombination"/>
    <property type="evidence" value="ECO:0007669"/>
    <property type="project" value="TreeGrafter"/>
</dbReference>
<dbReference type="InterPro" id="IPR007232">
    <property type="entry name" value="Rad52_Rad59_Rad22"/>
</dbReference>
<feature type="compositionally biased region" description="Basic and acidic residues" evidence="5">
    <location>
        <begin position="252"/>
        <end position="268"/>
    </location>
</feature>
<dbReference type="AlphaFoldDB" id="A0A232F1U0"/>
<evidence type="ECO:0000256" key="5">
    <source>
        <dbReference type="SAM" id="MobiDB-lite"/>
    </source>
</evidence>
<organism evidence="6 7">
    <name type="scientific">Trichomalopsis sarcophagae</name>
    <dbReference type="NCBI Taxonomy" id="543379"/>
    <lineage>
        <taxon>Eukaryota</taxon>
        <taxon>Metazoa</taxon>
        <taxon>Ecdysozoa</taxon>
        <taxon>Arthropoda</taxon>
        <taxon>Hexapoda</taxon>
        <taxon>Insecta</taxon>
        <taxon>Pterygota</taxon>
        <taxon>Neoptera</taxon>
        <taxon>Endopterygota</taxon>
        <taxon>Hymenoptera</taxon>
        <taxon>Apocrita</taxon>
        <taxon>Proctotrupomorpha</taxon>
        <taxon>Chalcidoidea</taxon>
        <taxon>Pteromalidae</taxon>
        <taxon>Pteromalinae</taxon>
        <taxon>Trichomalopsis</taxon>
    </lineage>
</organism>
<name>A0A232F1U0_9HYME</name>
<dbReference type="SUPFAM" id="SSF54768">
    <property type="entry name" value="dsRNA-binding domain-like"/>
    <property type="match status" value="1"/>
</dbReference>
<evidence type="ECO:0000256" key="4">
    <source>
        <dbReference type="ARBA" id="ARBA00023204"/>
    </source>
</evidence>
<comment type="caution">
    <text evidence="6">The sequence shown here is derived from an EMBL/GenBank/DDBJ whole genome shotgun (WGS) entry which is preliminary data.</text>
</comment>